<organism evidence="1 2">
    <name type="scientific">Desulfovibrio piger</name>
    <dbReference type="NCBI Taxonomy" id="901"/>
    <lineage>
        <taxon>Bacteria</taxon>
        <taxon>Pseudomonadati</taxon>
        <taxon>Thermodesulfobacteriota</taxon>
        <taxon>Desulfovibrionia</taxon>
        <taxon>Desulfovibrionales</taxon>
        <taxon>Desulfovibrionaceae</taxon>
        <taxon>Desulfovibrio</taxon>
    </lineage>
</organism>
<sequence>MDTPLPKGICSIHDMRFEPVGRQRYITHRVHPGIICYFLSKAYRGGKPFPPGLPRV</sequence>
<keyword evidence="2" id="KW-1185">Reference proteome</keyword>
<gene>
    <name evidence="1" type="ORF">DESPIGER_1134</name>
</gene>
<reference evidence="2" key="1">
    <citation type="submission" date="2016-10" db="EMBL/GenBank/DDBJ databases">
        <authorList>
            <person name="Wegmann U."/>
        </authorList>
    </citation>
    <scope>NUCLEOTIDE SEQUENCE [LARGE SCALE GENOMIC DNA]</scope>
</reference>
<accession>A0A1K1LE72</accession>
<dbReference type="Proteomes" id="UP000186323">
    <property type="component" value="Chromosome I"/>
</dbReference>
<name>A0A1K1LE72_9BACT</name>
<proteinExistence type="predicted"/>
<protein>
    <submittedName>
        <fullName evidence="1">Uncharacterized protein</fullName>
    </submittedName>
</protein>
<evidence type="ECO:0000313" key="1">
    <source>
        <dbReference type="EMBL" id="SFV72986.1"/>
    </source>
</evidence>
<dbReference type="EMBL" id="LT630450">
    <property type="protein sequence ID" value="SFV72986.1"/>
    <property type="molecule type" value="Genomic_DNA"/>
</dbReference>
<dbReference type="KEGG" id="dpg:DESPIGER_1134"/>
<dbReference type="AlphaFoldDB" id="A0A1K1LE72"/>
<evidence type="ECO:0000313" key="2">
    <source>
        <dbReference type="Proteomes" id="UP000186323"/>
    </source>
</evidence>